<organism evidence="6 7">
    <name type="scientific">Cynara cardunculus var. scolymus</name>
    <name type="common">Globe artichoke</name>
    <name type="synonym">Cynara scolymus</name>
    <dbReference type="NCBI Taxonomy" id="59895"/>
    <lineage>
        <taxon>Eukaryota</taxon>
        <taxon>Viridiplantae</taxon>
        <taxon>Streptophyta</taxon>
        <taxon>Embryophyta</taxon>
        <taxon>Tracheophyta</taxon>
        <taxon>Spermatophyta</taxon>
        <taxon>Magnoliopsida</taxon>
        <taxon>eudicotyledons</taxon>
        <taxon>Gunneridae</taxon>
        <taxon>Pentapetalae</taxon>
        <taxon>asterids</taxon>
        <taxon>campanulids</taxon>
        <taxon>Asterales</taxon>
        <taxon>Asteraceae</taxon>
        <taxon>Carduoideae</taxon>
        <taxon>Cardueae</taxon>
        <taxon>Carduinae</taxon>
        <taxon>Cynara</taxon>
    </lineage>
</organism>
<evidence type="ECO:0000313" key="7">
    <source>
        <dbReference type="Proteomes" id="UP000243975"/>
    </source>
</evidence>
<evidence type="ECO:0000256" key="1">
    <source>
        <dbReference type="ARBA" id="ARBA00004123"/>
    </source>
</evidence>
<dbReference type="Gramene" id="KVH96069">
    <property type="protein sequence ID" value="KVH96069"/>
    <property type="gene ID" value="Ccrd_001845"/>
</dbReference>
<keyword evidence="7" id="KW-1185">Reference proteome</keyword>
<dbReference type="EMBL" id="LEKV01004362">
    <property type="protein sequence ID" value="KVH96069.1"/>
    <property type="molecule type" value="Genomic_DNA"/>
</dbReference>
<keyword evidence="3" id="KW-0804">Transcription</keyword>
<gene>
    <name evidence="6" type="ORF">Ccrd_001845</name>
</gene>
<comment type="caution">
    <text evidence="6">The sequence shown here is derived from an EMBL/GenBank/DDBJ whole genome shotgun (WGS) entry which is preliminary data.</text>
</comment>
<accession>A0A118JWT9</accession>
<dbReference type="CDD" id="cd11444">
    <property type="entry name" value="bHLH_AtIBH1_like"/>
    <property type="match status" value="1"/>
</dbReference>
<dbReference type="PANTHER" id="PTHR33124">
    <property type="entry name" value="TRANSCRIPTION FACTOR IBH1-LIKE 1"/>
    <property type="match status" value="1"/>
</dbReference>
<evidence type="ECO:0000256" key="5">
    <source>
        <dbReference type="SAM" id="MobiDB-lite"/>
    </source>
</evidence>
<dbReference type="InterPro" id="IPR044660">
    <property type="entry name" value="IBH1-like"/>
</dbReference>
<comment type="subcellular location">
    <subcellularLocation>
        <location evidence="1">Nucleus</location>
    </subcellularLocation>
</comment>
<reference evidence="6 7" key="1">
    <citation type="journal article" date="2016" name="Sci. Rep.">
        <title>The genome sequence of the outbreeding globe artichoke constructed de novo incorporating a phase-aware low-pass sequencing strategy of F1 progeny.</title>
        <authorList>
            <person name="Scaglione D."/>
            <person name="Reyes-Chin-Wo S."/>
            <person name="Acquadro A."/>
            <person name="Froenicke L."/>
            <person name="Portis E."/>
            <person name="Beitel C."/>
            <person name="Tirone M."/>
            <person name="Mauro R."/>
            <person name="Lo Monaco A."/>
            <person name="Mauromicale G."/>
            <person name="Faccioli P."/>
            <person name="Cattivelli L."/>
            <person name="Rieseberg L."/>
            <person name="Michelmore R."/>
            <person name="Lanteri S."/>
        </authorList>
    </citation>
    <scope>NUCLEOTIDE SEQUENCE [LARGE SCALE GENOMIC DNA]</scope>
    <source>
        <strain evidence="6">2C</strain>
    </source>
</reference>
<dbReference type="OMA" id="NHMAVAM"/>
<keyword evidence="2" id="KW-0805">Transcription regulation</keyword>
<feature type="compositionally biased region" description="Basic residues" evidence="5">
    <location>
        <begin position="23"/>
        <end position="37"/>
    </location>
</feature>
<dbReference type="Proteomes" id="UP000243975">
    <property type="component" value="Unassembled WGS sequence"/>
</dbReference>
<evidence type="ECO:0008006" key="8">
    <source>
        <dbReference type="Google" id="ProtNLM"/>
    </source>
</evidence>
<dbReference type="GO" id="GO:0005634">
    <property type="term" value="C:nucleus"/>
    <property type="evidence" value="ECO:0007669"/>
    <property type="project" value="UniProtKB-SubCell"/>
</dbReference>
<dbReference type="InterPro" id="IPR044549">
    <property type="entry name" value="bHLH_AtIBH1-like"/>
</dbReference>
<dbReference type="GO" id="GO:0006355">
    <property type="term" value="P:regulation of DNA-templated transcription"/>
    <property type="evidence" value="ECO:0007669"/>
    <property type="project" value="InterPro"/>
</dbReference>
<sequence length="83" mass="9315">MRMEYSINGELMKVKSSSGLKSAGKRRSSSSKRVVRKVKKLQKLIPGGKGMNADRLFVHTANYIMHLKLQVDVLQALSHVYPS</sequence>
<protein>
    <recommendedName>
        <fullName evidence="8">Myc-type, basic helix-loop-helix (BHLH) domain-containing protein</fullName>
    </recommendedName>
</protein>
<evidence type="ECO:0000256" key="2">
    <source>
        <dbReference type="ARBA" id="ARBA00023015"/>
    </source>
</evidence>
<evidence type="ECO:0000256" key="3">
    <source>
        <dbReference type="ARBA" id="ARBA00023163"/>
    </source>
</evidence>
<name>A0A118JWT9_CYNCS</name>
<dbReference type="PANTHER" id="PTHR33124:SF9">
    <property type="entry name" value="TRANSCRIPTION FACTOR"/>
    <property type="match status" value="1"/>
</dbReference>
<keyword evidence="4" id="KW-0539">Nucleus</keyword>
<proteinExistence type="predicted"/>
<evidence type="ECO:0000313" key="6">
    <source>
        <dbReference type="EMBL" id="KVH96069.1"/>
    </source>
</evidence>
<feature type="region of interest" description="Disordered" evidence="5">
    <location>
        <begin position="16"/>
        <end position="37"/>
    </location>
</feature>
<dbReference type="AlphaFoldDB" id="A0A118JWT9"/>
<evidence type="ECO:0000256" key="4">
    <source>
        <dbReference type="ARBA" id="ARBA00023242"/>
    </source>
</evidence>